<gene>
    <name evidence="1" type="ORF">F5147DRAFT_657117</name>
</gene>
<accession>A0A9P7JNS3</accession>
<evidence type="ECO:0000313" key="2">
    <source>
        <dbReference type="Proteomes" id="UP000823399"/>
    </source>
</evidence>
<keyword evidence="2" id="KW-1185">Reference proteome</keyword>
<evidence type="ECO:0000313" key="1">
    <source>
        <dbReference type="EMBL" id="KAG2094641.1"/>
    </source>
</evidence>
<dbReference type="GeneID" id="64696465"/>
<reference evidence="1" key="1">
    <citation type="journal article" date="2020" name="New Phytol.">
        <title>Comparative genomics reveals dynamic genome evolution in host specialist ectomycorrhizal fungi.</title>
        <authorList>
            <person name="Lofgren L.A."/>
            <person name="Nguyen N.H."/>
            <person name="Vilgalys R."/>
            <person name="Ruytinx J."/>
            <person name="Liao H.L."/>
            <person name="Branco S."/>
            <person name="Kuo A."/>
            <person name="LaButti K."/>
            <person name="Lipzen A."/>
            <person name="Andreopoulos W."/>
            <person name="Pangilinan J."/>
            <person name="Riley R."/>
            <person name="Hundley H."/>
            <person name="Na H."/>
            <person name="Barry K."/>
            <person name="Grigoriev I.V."/>
            <person name="Stajich J.E."/>
            <person name="Kennedy P.G."/>
        </authorList>
    </citation>
    <scope>NUCLEOTIDE SEQUENCE</scope>
    <source>
        <strain evidence="1">FC423</strain>
    </source>
</reference>
<dbReference type="RefSeq" id="XP_041287603.1">
    <property type="nucleotide sequence ID" value="XM_041434206.1"/>
</dbReference>
<protein>
    <submittedName>
        <fullName evidence="1">Uncharacterized protein</fullName>
    </submittedName>
</protein>
<proteinExistence type="predicted"/>
<comment type="caution">
    <text evidence="1">The sequence shown here is derived from an EMBL/GenBank/DDBJ whole genome shotgun (WGS) entry which is preliminary data.</text>
</comment>
<organism evidence="1 2">
    <name type="scientific">Suillus discolor</name>
    <dbReference type="NCBI Taxonomy" id="1912936"/>
    <lineage>
        <taxon>Eukaryota</taxon>
        <taxon>Fungi</taxon>
        <taxon>Dikarya</taxon>
        <taxon>Basidiomycota</taxon>
        <taxon>Agaricomycotina</taxon>
        <taxon>Agaricomycetes</taxon>
        <taxon>Agaricomycetidae</taxon>
        <taxon>Boletales</taxon>
        <taxon>Suillineae</taxon>
        <taxon>Suillaceae</taxon>
        <taxon>Suillus</taxon>
    </lineage>
</organism>
<dbReference type="AlphaFoldDB" id="A0A9P7JNS3"/>
<name>A0A9P7JNS3_9AGAM</name>
<sequence>MAVRGRSNAVSCGRNIMEPQLRECYLFSDLSPSMMPISGLLSLDTAFDFVGYVSIGEQKSTLFPLYLKQQICLIGYIATPIMHNGIEIVHHSVYEPGSMPIYTQHAEPSRKLDLAPQAYMTTDHILYVKYDWPTLDIQKTTAFLAEFPQGRSPIDIAVALSQLFQPFQTSMISPEFNDYQPFQPPLIVPEPEPPVFDILPFGRTLIVPEVLPVVDSRDPSVNMTGCTTNLDDVTQPEAQQADGPDTLSVIQEQYAQWKTVLVHLRVEMTSDVALGKPINLFLFTQANYAKERAQFVGKWLSALLSLMKRAASIAIADGGLMTNFTLQNPCPFALQSEICSMCVQLMNMFISPNSTHFPIATNDFVWFLGMGIAKSLVYYLVYWPSKSANVTRIMADINRPVFRDASHLPPATLAFAGTCCYSALLSYLIDMVKTGGVTIDLSQFPSVSEVYDGLLGTATVLFAQEDDPDLPSSVGFESMQVKLWQLRSTGMVRVNEQARLQPSDRQRTATAARTAVAQPRPLNSLLPDSLLITASVLFGWVDPLDLIAILHISLRVSAVERQLQQEEYTSITFLVQGGCCLMEQRMYRAQMEVSLFSKAIANVYEELNTQYHPPTCQKKILREHPVVHVGTPLSVHDDVLSVDFDRSRPSKATREKCEAWLSTSWQFQTDFPQTREVYEHVSKSEVDIFSEAIAHTAGIQCTNDGTCTSSGSAMTYESHLPSNASDDDWSNDWFDNWFDDSVSSNGSALM</sequence>
<dbReference type="OrthoDB" id="2680273at2759"/>
<dbReference type="Proteomes" id="UP000823399">
    <property type="component" value="Unassembled WGS sequence"/>
</dbReference>
<dbReference type="EMBL" id="JABBWM010000078">
    <property type="protein sequence ID" value="KAG2094641.1"/>
    <property type="molecule type" value="Genomic_DNA"/>
</dbReference>